<dbReference type="CDD" id="cd03257">
    <property type="entry name" value="ABC_NikE_OppD_transporters"/>
    <property type="match status" value="1"/>
</dbReference>
<evidence type="ECO:0000256" key="8">
    <source>
        <dbReference type="ARBA" id="ARBA00022840"/>
    </source>
</evidence>
<keyword evidence="8" id="KW-0067">ATP-binding</keyword>
<evidence type="ECO:0000256" key="6">
    <source>
        <dbReference type="ARBA" id="ARBA00022692"/>
    </source>
</evidence>
<feature type="transmembrane region" description="Helical" evidence="11">
    <location>
        <begin position="76"/>
        <end position="101"/>
    </location>
</feature>
<keyword evidence="5" id="KW-1003">Cell membrane</keyword>
<keyword evidence="6 11" id="KW-0812">Transmembrane</keyword>
<dbReference type="CDD" id="cd06261">
    <property type="entry name" value="TM_PBP2"/>
    <property type="match status" value="1"/>
</dbReference>
<dbReference type="SUPFAM" id="SSF161098">
    <property type="entry name" value="MetI-like"/>
    <property type="match status" value="1"/>
</dbReference>
<dbReference type="Pfam" id="PF00005">
    <property type="entry name" value="ABC_tran"/>
    <property type="match status" value="1"/>
</dbReference>
<dbReference type="SMART" id="SM00382">
    <property type="entry name" value="AAA"/>
    <property type="match status" value="1"/>
</dbReference>
<feature type="domain" description="ABC transporter" evidence="13">
    <location>
        <begin position="302"/>
        <end position="546"/>
    </location>
</feature>
<dbReference type="RefSeq" id="WP_405151167.1">
    <property type="nucleotide sequence ID" value="NZ_CP109527.1"/>
</dbReference>
<keyword evidence="10 11" id="KW-0472">Membrane</keyword>
<dbReference type="InterPro" id="IPR050388">
    <property type="entry name" value="ABC_Ni/Peptide_Import"/>
</dbReference>
<reference evidence="15 16" key="1">
    <citation type="submission" date="2022-10" db="EMBL/GenBank/DDBJ databases">
        <title>The complete genomes of actinobacterial strains from the NBC collection.</title>
        <authorList>
            <person name="Joergensen T.S."/>
            <person name="Alvarez Arevalo M."/>
            <person name="Sterndorff E.B."/>
            <person name="Faurdal D."/>
            <person name="Vuksanovic O."/>
            <person name="Mourched A.-S."/>
            <person name="Charusanti P."/>
            <person name="Shaw S."/>
            <person name="Blin K."/>
            <person name="Weber T."/>
        </authorList>
    </citation>
    <scope>NUCLEOTIDE SEQUENCE [LARGE SCALE GENOMIC DNA]</scope>
    <source>
        <strain evidence="15 16">NBC_01413</strain>
    </source>
</reference>
<dbReference type="SUPFAM" id="SSF52540">
    <property type="entry name" value="P-loop containing nucleoside triphosphate hydrolases"/>
    <property type="match status" value="1"/>
</dbReference>
<name>A0ABZ1NGS7_9NOCA</name>
<feature type="transmembrane region" description="Helical" evidence="11">
    <location>
        <begin position="245"/>
        <end position="270"/>
    </location>
</feature>
<dbReference type="PROSITE" id="PS00211">
    <property type="entry name" value="ABC_TRANSPORTER_1"/>
    <property type="match status" value="1"/>
</dbReference>
<dbReference type="PROSITE" id="PS50928">
    <property type="entry name" value="ABC_TM1"/>
    <property type="match status" value="1"/>
</dbReference>
<evidence type="ECO:0000256" key="12">
    <source>
        <dbReference type="SAM" id="MobiDB-lite"/>
    </source>
</evidence>
<feature type="transmembrane region" description="Helical" evidence="11">
    <location>
        <begin position="15"/>
        <end position="36"/>
    </location>
</feature>
<dbReference type="Proteomes" id="UP001621418">
    <property type="component" value="Chromosome"/>
</dbReference>
<evidence type="ECO:0000256" key="4">
    <source>
        <dbReference type="ARBA" id="ARBA00022448"/>
    </source>
</evidence>
<protein>
    <submittedName>
        <fullName evidence="15">Dipeptide/oligopeptide/nickel ABC transporter permease/ATP-binding protein</fullName>
    </submittedName>
</protein>
<sequence length="565" mass="59604">MRTGIGWLRRAHPSLWGGLIGMAVIAGIALIAPLFVGDSASTMSDAVRAPSGAGHWLGTDALGRDVFDRTLVAAQLTLGMTLAATVLAALFGIGLGTAVWVAPPRVREFGVRFIDIAVTAPTLIMAVVVSAILGAGATASVIAIVLGGAPAFARLTANMAASVAHRDFVTTARLLGVPPHRVMLRHLLPNIAGPLLVLFSAAFAQILVALSALSFLGLGVQSPQYDWGSLLSTGLTTLYTQPAEALGPAVAITVTGIFASLIGDGLAATMDPRERTARRRNRLPDNAVETAPDALDPTDAVLTVDGLTVDLPDGTVLVDNVSLRIAPGEILGLVGESGSGKSLTAMSVARLLPDGPVARADRIDLDGFDLRAERPDPRRLATEIGIVYQDPSSSFNPALRIGTQLIEVPRIHQGRSRTEAEADAVAALRRVHIRDPETVMRQYPHELSGGMRQRAMIAAALLPNPKLIIADEPTTALDVTVQAEVLDLLREINERGTGMLFISHDIAVVGTLCHRVAVMYQGRIVEELSADDLCAGRAEHPYTRKLLAASLTLADEELEQKEVPA</sequence>
<comment type="similarity">
    <text evidence="3">Belongs to the ABC transporter superfamily.</text>
</comment>
<dbReference type="InterPro" id="IPR027417">
    <property type="entry name" value="P-loop_NTPase"/>
</dbReference>
<dbReference type="Gene3D" id="1.10.3720.10">
    <property type="entry name" value="MetI-like"/>
    <property type="match status" value="1"/>
</dbReference>
<feature type="transmembrane region" description="Helical" evidence="11">
    <location>
        <begin position="191"/>
        <end position="218"/>
    </location>
</feature>
<evidence type="ECO:0000259" key="14">
    <source>
        <dbReference type="PROSITE" id="PS50928"/>
    </source>
</evidence>
<evidence type="ECO:0000256" key="5">
    <source>
        <dbReference type="ARBA" id="ARBA00022475"/>
    </source>
</evidence>
<dbReference type="Gene3D" id="3.40.50.300">
    <property type="entry name" value="P-loop containing nucleotide triphosphate hydrolases"/>
    <property type="match status" value="1"/>
</dbReference>
<dbReference type="InterPro" id="IPR000515">
    <property type="entry name" value="MetI-like"/>
</dbReference>
<dbReference type="InterPro" id="IPR017871">
    <property type="entry name" value="ABC_transporter-like_CS"/>
</dbReference>
<dbReference type="Pfam" id="PF00528">
    <property type="entry name" value="BPD_transp_1"/>
    <property type="match status" value="1"/>
</dbReference>
<dbReference type="InterPro" id="IPR035906">
    <property type="entry name" value="MetI-like_sf"/>
</dbReference>
<evidence type="ECO:0000256" key="10">
    <source>
        <dbReference type="ARBA" id="ARBA00023136"/>
    </source>
</evidence>
<feature type="domain" description="ABC transmembrane type-1" evidence="14">
    <location>
        <begin position="74"/>
        <end position="263"/>
    </location>
</feature>
<keyword evidence="9 11" id="KW-1133">Transmembrane helix</keyword>
<keyword evidence="4 11" id="KW-0813">Transport</keyword>
<evidence type="ECO:0000256" key="2">
    <source>
        <dbReference type="ARBA" id="ARBA00004202"/>
    </source>
</evidence>
<evidence type="ECO:0000256" key="3">
    <source>
        <dbReference type="ARBA" id="ARBA00005417"/>
    </source>
</evidence>
<gene>
    <name evidence="15" type="ORF">OG308_16070</name>
</gene>
<evidence type="ECO:0000313" key="16">
    <source>
        <dbReference type="Proteomes" id="UP001621418"/>
    </source>
</evidence>
<proteinExistence type="inferred from homology"/>
<organism evidence="15 16">
    <name type="scientific">Nocardia salmonicida</name>
    <dbReference type="NCBI Taxonomy" id="53431"/>
    <lineage>
        <taxon>Bacteria</taxon>
        <taxon>Bacillati</taxon>
        <taxon>Actinomycetota</taxon>
        <taxon>Actinomycetes</taxon>
        <taxon>Mycobacteriales</taxon>
        <taxon>Nocardiaceae</taxon>
        <taxon>Nocardia</taxon>
    </lineage>
</organism>
<dbReference type="InterPro" id="IPR003593">
    <property type="entry name" value="AAA+_ATPase"/>
</dbReference>
<keyword evidence="7" id="KW-0547">Nucleotide-binding</keyword>
<feature type="region of interest" description="Disordered" evidence="12">
    <location>
        <begin position="273"/>
        <end position="292"/>
    </location>
</feature>
<dbReference type="EMBL" id="CP109527">
    <property type="protein sequence ID" value="WTY39232.1"/>
    <property type="molecule type" value="Genomic_DNA"/>
</dbReference>
<evidence type="ECO:0000313" key="15">
    <source>
        <dbReference type="EMBL" id="WTY39232.1"/>
    </source>
</evidence>
<dbReference type="InterPro" id="IPR003439">
    <property type="entry name" value="ABC_transporter-like_ATP-bd"/>
</dbReference>
<dbReference type="PANTHER" id="PTHR43297:SF2">
    <property type="entry name" value="DIPEPTIDE TRANSPORT ATP-BINDING PROTEIN DPPD"/>
    <property type="match status" value="1"/>
</dbReference>
<evidence type="ECO:0000256" key="1">
    <source>
        <dbReference type="ARBA" id="ARBA00004141"/>
    </source>
</evidence>
<dbReference type="PROSITE" id="PS50893">
    <property type="entry name" value="ABC_TRANSPORTER_2"/>
    <property type="match status" value="1"/>
</dbReference>
<evidence type="ECO:0000256" key="7">
    <source>
        <dbReference type="ARBA" id="ARBA00022741"/>
    </source>
</evidence>
<dbReference type="PANTHER" id="PTHR43297">
    <property type="entry name" value="OLIGOPEPTIDE TRANSPORT ATP-BINDING PROTEIN APPD"/>
    <property type="match status" value="1"/>
</dbReference>
<evidence type="ECO:0000259" key="13">
    <source>
        <dbReference type="PROSITE" id="PS50893"/>
    </source>
</evidence>
<comment type="similarity">
    <text evidence="11">Belongs to the binding-protein-dependent transport system permease family.</text>
</comment>
<accession>A0ABZ1NGS7</accession>
<keyword evidence="16" id="KW-1185">Reference proteome</keyword>
<evidence type="ECO:0000256" key="9">
    <source>
        <dbReference type="ARBA" id="ARBA00022989"/>
    </source>
</evidence>
<comment type="subcellular location">
    <subcellularLocation>
        <location evidence="11">Cell membrane</location>
        <topology evidence="11">Multi-pass membrane protein</topology>
    </subcellularLocation>
    <subcellularLocation>
        <location evidence="2">Cell membrane</location>
        <topology evidence="2">Peripheral membrane protein</topology>
    </subcellularLocation>
    <subcellularLocation>
        <location evidence="1">Membrane</location>
        <topology evidence="1">Multi-pass membrane protein</topology>
    </subcellularLocation>
</comment>
<evidence type="ECO:0000256" key="11">
    <source>
        <dbReference type="RuleBase" id="RU363032"/>
    </source>
</evidence>